<dbReference type="GO" id="GO:0140096">
    <property type="term" value="F:catalytic activity, acting on a protein"/>
    <property type="evidence" value="ECO:0007669"/>
    <property type="project" value="UniProtKB-ARBA"/>
</dbReference>
<evidence type="ECO:0000256" key="4">
    <source>
        <dbReference type="ARBA" id="ARBA00022598"/>
    </source>
</evidence>
<dbReference type="PROSITE" id="PS50862">
    <property type="entry name" value="AA_TRNA_LIGASE_II"/>
    <property type="match status" value="1"/>
</dbReference>
<sequence length="571" mass="64008">MRMSRMLMPTLKEVPSDAEITSHQLMLRAGMIRKMASGIYNQLPMGIRVFRKVEDIIREEMNAKGAQEISCALLVPAELWQESGRWDVMGPEMFRLKDRNGRDYCLGPTHEETFTHIVRNEITSYKQLPLNLYQIETKFRDERRPRFGVMRTRNFTMKDAYSFDADQEGLDKSYDDMFDAYTRIFARCELDNSPVQADSGAMGGSASAEFMVKSEVGEDEIVFCSGCDYAANIEKATSVNHEASTEEMKEMSEIETPNVHTIEELQDFFKMDAGQFAKTLIYYADGKTVAVVVRGDRDVNETKVANAIGGAVEFELASEDTIKAVTGAEVGFAGPIGIKADYLFIDQEVVDQRNVIVGANKTGYHIQNANFGRDFEGQVGDFRNVQEGDKCPKCGQPLEIMRGVEVGHIFKLGTKYSESMGATFLDQNGKSQPIIMGCYGIGVERTVAAVIEQHHDENGIIWPLAIAPYHVVVVPVNVKKEEHLENAEKIYKELEAAGVEVLLDDRNERAGFKFKDSDLLGIPMRITVGKDIVDGKVEFKLRKEADKEIISVDEVLDRVKAEFAKNNVKLG</sequence>
<evidence type="ECO:0000256" key="5">
    <source>
        <dbReference type="ARBA" id="ARBA00022741"/>
    </source>
</evidence>
<dbReference type="Pfam" id="PF04073">
    <property type="entry name" value="tRNA_edit"/>
    <property type="match status" value="1"/>
</dbReference>
<comment type="subcellular location">
    <subcellularLocation>
        <location evidence="1 12">Cytoplasm</location>
    </subcellularLocation>
</comment>
<evidence type="ECO:0000256" key="2">
    <source>
        <dbReference type="ARBA" id="ARBA00011738"/>
    </source>
</evidence>
<dbReference type="CDD" id="cd00779">
    <property type="entry name" value="ProRS_core_prok"/>
    <property type="match status" value="1"/>
</dbReference>
<name>A0A6N3EH68_9FIRM</name>
<dbReference type="Pfam" id="PF00587">
    <property type="entry name" value="tRNA-synt_2b"/>
    <property type="match status" value="1"/>
</dbReference>
<dbReference type="Gene3D" id="3.30.930.10">
    <property type="entry name" value="Bira Bifunctional Protein, Domain 2"/>
    <property type="match status" value="2"/>
</dbReference>
<dbReference type="PIRSF" id="PIRSF001535">
    <property type="entry name" value="ProRS_1"/>
    <property type="match status" value="1"/>
</dbReference>
<keyword evidence="3 12" id="KW-0963">Cytoplasm</keyword>
<comment type="domain">
    <text evidence="12">Consists of three domains: the N-terminal catalytic domain, the editing domain and the C-terminal anticodon-binding domain.</text>
</comment>
<dbReference type="InterPro" id="IPR002316">
    <property type="entry name" value="Pro-tRNA-ligase_IIa"/>
</dbReference>
<dbReference type="CDD" id="cd04334">
    <property type="entry name" value="ProRS-INS"/>
    <property type="match status" value="1"/>
</dbReference>
<dbReference type="InterPro" id="IPR004500">
    <property type="entry name" value="Pro-tRNA-synth_IIa_bac-type"/>
</dbReference>
<dbReference type="HAMAP" id="MF_01569">
    <property type="entry name" value="Pro_tRNA_synth_type1"/>
    <property type="match status" value="1"/>
</dbReference>
<dbReference type="SUPFAM" id="SSF55826">
    <property type="entry name" value="YbaK/ProRS associated domain"/>
    <property type="match status" value="1"/>
</dbReference>
<dbReference type="RefSeq" id="WP_024038565.1">
    <property type="nucleotide sequence ID" value="NZ_CACRUE010000034.1"/>
</dbReference>
<dbReference type="InterPro" id="IPR044140">
    <property type="entry name" value="ProRS_anticodon_short"/>
</dbReference>
<comment type="similarity">
    <text evidence="11 12">Belongs to the class-II aminoacyl-tRNA synthetase family. ProS type 1 subfamily.</text>
</comment>
<evidence type="ECO:0000313" key="14">
    <source>
        <dbReference type="EMBL" id="VYU39118.1"/>
    </source>
</evidence>
<dbReference type="GeneID" id="89563612"/>
<dbReference type="SUPFAM" id="SSF55681">
    <property type="entry name" value="Class II aaRS and biotin synthetases"/>
    <property type="match status" value="1"/>
</dbReference>
<dbReference type="GO" id="GO:0004827">
    <property type="term" value="F:proline-tRNA ligase activity"/>
    <property type="evidence" value="ECO:0007669"/>
    <property type="project" value="UniProtKB-UniRule"/>
</dbReference>
<dbReference type="InterPro" id="IPR002314">
    <property type="entry name" value="aa-tRNA-synt_IIb"/>
</dbReference>
<evidence type="ECO:0000259" key="13">
    <source>
        <dbReference type="PROSITE" id="PS50862"/>
    </source>
</evidence>
<dbReference type="Pfam" id="PF03129">
    <property type="entry name" value="HGTP_anticodon"/>
    <property type="match status" value="1"/>
</dbReference>
<evidence type="ECO:0000256" key="12">
    <source>
        <dbReference type="HAMAP-Rule" id="MF_01569"/>
    </source>
</evidence>
<dbReference type="GO" id="GO:0016740">
    <property type="term" value="F:transferase activity"/>
    <property type="evidence" value="ECO:0007669"/>
    <property type="project" value="UniProtKB-ARBA"/>
</dbReference>
<comment type="function">
    <text evidence="10 12">Catalyzes the attachment of proline to tRNA(Pro) in a two-step reaction: proline is first activated by ATP to form Pro-AMP and then transferred to the acceptor end of tRNA(Pro). As ProRS can inadvertently accommodate and process non-cognate amino acids such as alanine and cysteine, to avoid such errors it has two additional distinct editing activities against alanine. One activity is designated as 'pretransfer' editing and involves the tRNA(Pro)-independent hydrolysis of activated Ala-AMP. The other activity is designated 'posttransfer' editing and involves deacylation of mischarged Ala-tRNA(Pro). The misacylated Cys-tRNA(Pro) is not edited by ProRS.</text>
</comment>
<dbReference type="EMBL" id="CACRUE010000034">
    <property type="protein sequence ID" value="VYU39118.1"/>
    <property type="molecule type" value="Genomic_DNA"/>
</dbReference>
<dbReference type="InterPro" id="IPR006195">
    <property type="entry name" value="aa-tRNA-synth_II"/>
</dbReference>
<evidence type="ECO:0000256" key="9">
    <source>
        <dbReference type="ARBA" id="ARBA00047671"/>
    </source>
</evidence>
<dbReference type="GO" id="GO:0005524">
    <property type="term" value="F:ATP binding"/>
    <property type="evidence" value="ECO:0007669"/>
    <property type="project" value="UniProtKB-UniRule"/>
</dbReference>
<dbReference type="NCBIfam" id="NF006625">
    <property type="entry name" value="PRK09194.1"/>
    <property type="match status" value="1"/>
</dbReference>
<keyword evidence="4 12" id="KW-0436">Ligase</keyword>
<protein>
    <recommendedName>
        <fullName evidence="12">Proline--tRNA ligase</fullName>
        <ecNumber evidence="12">6.1.1.15</ecNumber>
    </recommendedName>
    <alternativeName>
        <fullName evidence="12">Prolyl-tRNA synthetase</fullName>
        <shortName evidence="12">ProRS</shortName>
    </alternativeName>
</protein>
<dbReference type="PRINTS" id="PR01046">
    <property type="entry name" value="TRNASYNTHPRO"/>
</dbReference>
<keyword evidence="5 12" id="KW-0547">Nucleotide-binding</keyword>
<dbReference type="GO" id="GO:0005829">
    <property type="term" value="C:cytosol"/>
    <property type="evidence" value="ECO:0007669"/>
    <property type="project" value="TreeGrafter"/>
</dbReference>
<dbReference type="GO" id="GO:0002161">
    <property type="term" value="F:aminoacyl-tRNA deacylase activity"/>
    <property type="evidence" value="ECO:0007669"/>
    <property type="project" value="InterPro"/>
</dbReference>
<dbReference type="PANTHER" id="PTHR42753">
    <property type="entry name" value="MITOCHONDRIAL RIBOSOME PROTEIN L39/PROLYL-TRNA LIGASE FAMILY MEMBER"/>
    <property type="match status" value="1"/>
</dbReference>
<proteinExistence type="inferred from homology"/>
<comment type="catalytic activity">
    <reaction evidence="9 12">
        <text>tRNA(Pro) + L-proline + ATP = L-prolyl-tRNA(Pro) + AMP + diphosphate</text>
        <dbReference type="Rhea" id="RHEA:14305"/>
        <dbReference type="Rhea" id="RHEA-COMP:9700"/>
        <dbReference type="Rhea" id="RHEA-COMP:9702"/>
        <dbReference type="ChEBI" id="CHEBI:30616"/>
        <dbReference type="ChEBI" id="CHEBI:33019"/>
        <dbReference type="ChEBI" id="CHEBI:60039"/>
        <dbReference type="ChEBI" id="CHEBI:78442"/>
        <dbReference type="ChEBI" id="CHEBI:78532"/>
        <dbReference type="ChEBI" id="CHEBI:456215"/>
        <dbReference type="EC" id="6.1.1.15"/>
    </reaction>
</comment>
<evidence type="ECO:0000256" key="8">
    <source>
        <dbReference type="ARBA" id="ARBA00023146"/>
    </source>
</evidence>
<keyword evidence="8 12" id="KW-0030">Aminoacyl-tRNA synthetase</keyword>
<evidence type="ECO:0000256" key="1">
    <source>
        <dbReference type="ARBA" id="ARBA00004496"/>
    </source>
</evidence>
<evidence type="ECO:0000256" key="11">
    <source>
        <dbReference type="ARBA" id="ARBA00060755"/>
    </source>
</evidence>
<feature type="domain" description="Aminoacyl-transfer RNA synthetases class-II family profile" evidence="13">
    <location>
        <begin position="46"/>
        <end position="463"/>
    </location>
</feature>
<dbReference type="InterPro" id="IPR036621">
    <property type="entry name" value="Anticodon-bd_dom_sf"/>
</dbReference>
<dbReference type="InterPro" id="IPR007214">
    <property type="entry name" value="YbaK/aa-tRNA-synth-assoc-dom"/>
</dbReference>
<dbReference type="InterPro" id="IPR004154">
    <property type="entry name" value="Anticodon-bd"/>
</dbReference>
<keyword evidence="7 12" id="KW-0648">Protein biosynthesis</keyword>
<dbReference type="InterPro" id="IPR023717">
    <property type="entry name" value="Pro-tRNA-Synthase_IIa_type1"/>
</dbReference>
<dbReference type="AlphaFoldDB" id="A0A6N3EH68"/>
<dbReference type="InterPro" id="IPR033730">
    <property type="entry name" value="ProRS_core_prok"/>
</dbReference>
<accession>A0A6N3EH68</accession>
<dbReference type="SUPFAM" id="SSF52954">
    <property type="entry name" value="Class II aaRS ABD-related"/>
    <property type="match status" value="1"/>
</dbReference>
<dbReference type="PANTHER" id="PTHR42753:SF2">
    <property type="entry name" value="PROLINE--TRNA LIGASE"/>
    <property type="match status" value="1"/>
</dbReference>
<organism evidence="14">
    <name type="scientific">Intestinibacter bartlettii</name>
    <dbReference type="NCBI Taxonomy" id="261299"/>
    <lineage>
        <taxon>Bacteria</taxon>
        <taxon>Bacillati</taxon>
        <taxon>Bacillota</taxon>
        <taxon>Clostridia</taxon>
        <taxon>Peptostreptococcales</taxon>
        <taxon>Peptostreptococcaceae</taxon>
        <taxon>Intestinibacter</taxon>
    </lineage>
</organism>
<dbReference type="EC" id="6.1.1.15" evidence="12"/>
<dbReference type="NCBIfam" id="TIGR00409">
    <property type="entry name" value="proS_fam_II"/>
    <property type="match status" value="1"/>
</dbReference>
<dbReference type="GO" id="GO:0006433">
    <property type="term" value="P:prolyl-tRNA aminoacylation"/>
    <property type="evidence" value="ECO:0007669"/>
    <property type="project" value="UniProtKB-UniRule"/>
</dbReference>
<reference evidence="14" key="1">
    <citation type="submission" date="2019-11" db="EMBL/GenBank/DDBJ databases">
        <authorList>
            <person name="Feng L."/>
        </authorList>
    </citation>
    <scope>NUCLEOTIDE SEQUENCE</scope>
    <source>
        <strain evidence="14">IbartlettiiLFYP30</strain>
    </source>
</reference>
<dbReference type="InterPro" id="IPR045864">
    <property type="entry name" value="aa-tRNA-synth_II/BPL/LPL"/>
</dbReference>
<evidence type="ECO:0000256" key="10">
    <source>
        <dbReference type="ARBA" id="ARBA00053664"/>
    </source>
</evidence>
<dbReference type="FunFam" id="3.30.930.10:FF:000065">
    <property type="entry name" value="Proline--tRNA ligase"/>
    <property type="match status" value="1"/>
</dbReference>
<keyword evidence="6 12" id="KW-0067">ATP-binding</keyword>
<evidence type="ECO:0000256" key="6">
    <source>
        <dbReference type="ARBA" id="ARBA00022840"/>
    </source>
</evidence>
<dbReference type="InterPro" id="IPR036754">
    <property type="entry name" value="YbaK/aa-tRNA-synt-asso_dom_sf"/>
</dbReference>
<dbReference type="InterPro" id="IPR050062">
    <property type="entry name" value="Pro-tRNA_synthetase"/>
</dbReference>
<dbReference type="Gene3D" id="3.40.50.800">
    <property type="entry name" value="Anticodon-binding domain"/>
    <property type="match status" value="1"/>
</dbReference>
<dbReference type="FunFam" id="3.30.930.10:FF:000066">
    <property type="entry name" value="Proline--tRNA ligase"/>
    <property type="match status" value="1"/>
</dbReference>
<dbReference type="CDD" id="cd00861">
    <property type="entry name" value="ProRS_anticodon_short"/>
    <property type="match status" value="1"/>
</dbReference>
<evidence type="ECO:0000256" key="3">
    <source>
        <dbReference type="ARBA" id="ARBA00022490"/>
    </source>
</evidence>
<evidence type="ECO:0000256" key="7">
    <source>
        <dbReference type="ARBA" id="ARBA00022917"/>
    </source>
</evidence>
<comment type="subunit">
    <text evidence="2 12">Homodimer.</text>
</comment>
<dbReference type="FunFam" id="3.40.50.800:FF:000011">
    <property type="entry name" value="Proline--tRNA ligase"/>
    <property type="match status" value="1"/>
</dbReference>
<gene>
    <name evidence="12 14" type="primary">proS</name>
    <name evidence="14" type="ORF">IBLFYP30_00257</name>
</gene>